<evidence type="ECO:0000256" key="5">
    <source>
        <dbReference type="ARBA" id="ARBA00010617"/>
    </source>
</evidence>
<feature type="binding site" description="axial binding residue" evidence="14">
    <location>
        <position position="90"/>
    </location>
    <ligand>
        <name>heme</name>
        <dbReference type="ChEBI" id="CHEBI:30413"/>
    </ligand>
    <ligandPart>
        <name>Fe</name>
        <dbReference type="ChEBI" id="CHEBI:18248"/>
    </ligandPart>
</feature>
<gene>
    <name evidence="16" type="ORF">AAG570_006848</name>
</gene>
<reference evidence="16 17" key="1">
    <citation type="submission" date="2024-07" db="EMBL/GenBank/DDBJ databases">
        <title>Chromosome-level genome assembly of the water stick insect Ranatra chinensis (Heteroptera: Nepidae).</title>
        <authorList>
            <person name="Liu X."/>
        </authorList>
    </citation>
    <scope>NUCLEOTIDE SEQUENCE [LARGE SCALE GENOMIC DNA]</scope>
    <source>
        <strain evidence="16">Cailab_2021Rc</strain>
        <tissue evidence="16">Muscle</tissue>
    </source>
</reference>
<organism evidence="16 17">
    <name type="scientific">Ranatra chinensis</name>
    <dbReference type="NCBI Taxonomy" id="642074"/>
    <lineage>
        <taxon>Eukaryota</taxon>
        <taxon>Metazoa</taxon>
        <taxon>Ecdysozoa</taxon>
        <taxon>Arthropoda</taxon>
        <taxon>Hexapoda</taxon>
        <taxon>Insecta</taxon>
        <taxon>Pterygota</taxon>
        <taxon>Neoptera</taxon>
        <taxon>Paraneoptera</taxon>
        <taxon>Hemiptera</taxon>
        <taxon>Heteroptera</taxon>
        <taxon>Panheteroptera</taxon>
        <taxon>Nepomorpha</taxon>
        <taxon>Nepidae</taxon>
        <taxon>Ranatrinae</taxon>
        <taxon>Ranatra</taxon>
    </lineage>
</organism>
<dbReference type="InterPro" id="IPR002403">
    <property type="entry name" value="Cyt_P450_E_grp-IV"/>
</dbReference>
<dbReference type="Gene3D" id="1.10.630.10">
    <property type="entry name" value="Cytochrome P450"/>
    <property type="match status" value="1"/>
</dbReference>
<keyword evidence="7 14" id="KW-0479">Metal-binding</keyword>
<dbReference type="GO" id="GO:0004497">
    <property type="term" value="F:monooxygenase activity"/>
    <property type="evidence" value="ECO:0007669"/>
    <property type="project" value="UniProtKB-KW"/>
</dbReference>
<dbReference type="InterPro" id="IPR036396">
    <property type="entry name" value="Cyt_P450_sf"/>
</dbReference>
<comment type="subcellular location">
    <subcellularLocation>
        <location evidence="4">Endoplasmic reticulum membrane</location>
        <topology evidence="4">Peripheral membrane protein</topology>
    </subcellularLocation>
    <subcellularLocation>
        <location evidence="3">Microsome membrane</location>
        <topology evidence="3">Peripheral membrane protein</topology>
    </subcellularLocation>
</comment>
<keyword evidence="6 14" id="KW-0349">Heme</keyword>
<dbReference type="Pfam" id="PF00067">
    <property type="entry name" value="p450"/>
    <property type="match status" value="1"/>
</dbReference>
<proteinExistence type="inferred from homology"/>
<dbReference type="AlphaFoldDB" id="A0ABD0YVA4"/>
<evidence type="ECO:0000256" key="10">
    <source>
        <dbReference type="ARBA" id="ARBA00023002"/>
    </source>
</evidence>
<evidence type="ECO:0000256" key="3">
    <source>
        <dbReference type="ARBA" id="ARBA00004174"/>
    </source>
</evidence>
<dbReference type="PANTHER" id="PTHR24291">
    <property type="entry name" value="CYTOCHROME P450 FAMILY 4"/>
    <property type="match status" value="1"/>
</dbReference>
<evidence type="ECO:0000313" key="17">
    <source>
        <dbReference type="Proteomes" id="UP001558652"/>
    </source>
</evidence>
<comment type="similarity">
    <text evidence="5 15">Belongs to the cytochrome P450 family.</text>
</comment>
<protein>
    <recommendedName>
        <fullName evidence="18">Cytochrome P450</fullName>
    </recommendedName>
</protein>
<keyword evidence="17" id="KW-1185">Reference proteome</keyword>
<evidence type="ECO:0000256" key="6">
    <source>
        <dbReference type="ARBA" id="ARBA00022617"/>
    </source>
</evidence>
<evidence type="ECO:0000256" key="8">
    <source>
        <dbReference type="ARBA" id="ARBA00022824"/>
    </source>
</evidence>
<evidence type="ECO:0000256" key="2">
    <source>
        <dbReference type="ARBA" id="ARBA00003690"/>
    </source>
</evidence>
<keyword evidence="12 15" id="KW-0503">Monooxygenase</keyword>
<dbReference type="InterPro" id="IPR001128">
    <property type="entry name" value="Cyt_P450"/>
</dbReference>
<comment type="caution">
    <text evidence="16">The sequence shown here is derived from an EMBL/GenBank/DDBJ whole genome shotgun (WGS) entry which is preliminary data.</text>
</comment>
<evidence type="ECO:0000256" key="1">
    <source>
        <dbReference type="ARBA" id="ARBA00001971"/>
    </source>
</evidence>
<evidence type="ECO:0000256" key="9">
    <source>
        <dbReference type="ARBA" id="ARBA00022848"/>
    </source>
</evidence>
<dbReference type="Proteomes" id="UP001558652">
    <property type="component" value="Unassembled WGS sequence"/>
</dbReference>
<evidence type="ECO:0000256" key="13">
    <source>
        <dbReference type="ARBA" id="ARBA00023136"/>
    </source>
</evidence>
<dbReference type="PRINTS" id="PR00465">
    <property type="entry name" value="EP450IV"/>
</dbReference>
<dbReference type="PROSITE" id="PS00086">
    <property type="entry name" value="CYTOCHROME_P450"/>
    <property type="match status" value="1"/>
</dbReference>
<keyword evidence="13" id="KW-0472">Membrane</keyword>
<accession>A0ABD0YVA4</accession>
<evidence type="ECO:0000256" key="12">
    <source>
        <dbReference type="ARBA" id="ARBA00023033"/>
    </source>
</evidence>
<dbReference type="SUPFAM" id="SSF48264">
    <property type="entry name" value="Cytochrome P450"/>
    <property type="match status" value="1"/>
</dbReference>
<keyword evidence="10 15" id="KW-0560">Oxidoreductase</keyword>
<evidence type="ECO:0000256" key="7">
    <source>
        <dbReference type="ARBA" id="ARBA00022723"/>
    </source>
</evidence>
<dbReference type="InterPro" id="IPR017972">
    <property type="entry name" value="Cyt_P450_CS"/>
</dbReference>
<evidence type="ECO:0008006" key="18">
    <source>
        <dbReference type="Google" id="ProtNLM"/>
    </source>
</evidence>
<evidence type="ECO:0000256" key="14">
    <source>
        <dbReference type="PIRSR" id="PIRSR602403-1"/>
    </source>
</evidence>
<name>A0ABD0YVA4_9HEMI</name>
<dbReference type="EMBL" id="JBFDAA010000002">
    <property type="protein sequence ID" value="KAL1139871.1"/>
    <property type="molecule type" value="Genomic_DNA"/>
</dbReference>
<dbReference type="PANTHER" id="PTHR24291:SF189">
    <property type="entry name" value="CYTOCHROME P450 4C3-RELATED"/>
    <property type="match status" value="1"/>
</dbReference>
<evidence type="ECO:0000313" key="16">
    <source>
        <dbReference type="EMBL" id="KAL1139871.1"/>
    </source>
</evidence>
<evidence type="ECO:0000256" key="4">
    <source>
        <dbReference type="ARBA" id="ARBA00004406"/>
    </source>
</evidence>
<comment type="function">
    <text evidence="2">May be involved in the metabolism of insect hormones and in the breakdown of synthetic insecticides.</text>
</comment>
<evidence type="ECO:0000256" key="15">
    <source>
        <dbReference type="RuleBase" id="RU000461"/>
    </source>
</evidence>
<dbReference type="GO" id="GO:0046872">
    <property type="term" value="F:metal ion binding"/>
    <property type="evidence" value="ECO:0007669"/>
    <property type="project" value="UniProtKB-KW"/>
</dbReference>
<comment type="cofactor">
    <cofactor evidence="1 14">
        <name>heme</name>
        <dbReference type="ChEBI" id="CHEBI:30413"/>
    </cofactor>
</comment>
<keyword evidence="8" id="KW-0256">Endoplasmic reticulum</keyword>
<sequence>MKYIDCCIKEALRLYPSVPIIARKLTEDQKIGDYNLPKGIDCVILPYVVHRNPKYFPDPEKFNPDHFLDDNVKKHHPYSYIPFSAGPRNCIGKRFANLAEKIVISWVLRNFHIMSLKKQEDLKLIPKTVLVPVGGLKVKLLQRK</sequence>
<dbReference type="PRINTS" id="PR00385">
    <property type="entry name" value="P450"/>
</dbReference>
<keyword evidence="9" id="KW-0492">Microsome</keyword>
<dbReference type="GO" id="GO:0005789">
    <property type="term" value="C:endoplasmic reticulum membrane"/>
    <property type="evidence" value="ECO:0007669"/>
    <property type="project" value="UniProtKB-SubCell"/>
</dbReference>
<keyword evidence="11 14" id="KW-0408">Iron</keyword>
<dbReference type="InterPro" id="IPR050196">
    <property type="entry name" value="Cytochrome_P450_Monoox"/>
</dbReference>
<evidence type="ECO:0000256" key="11">
    <source>
        <dbReference type="ARBA" id="ARBA00023004"/>
    </source>
</evidence>